<evidence type="ECO:0000313" key="2">
    <source>
        <dbReference type="Proteomes" id="UP000281343"/>
    </source>
</evidence>
<comment type="caution">
    <text evidence="1">The sequence shown here is derived from an EMBL/GenBank/DDBJ whole genome shotgun (WGS) entry which is preliminary data.</text>
</comment>
<keyword evidence="2" id="KW-1185">Reference proteome</keyword>
<evidence type="ECO:0000313" key="1">
    <source>
        <dbReference type="EMBL" id="RMA43436.1"/>
    </source>
</evidence>
<organism evidence="1 2">
    <name type="scientific">Rhodophyticola porphyridii</name>
    <dbReference type="NCBI Taxonomy" id="1852017"/>
    <lineage>
        <taxon>Bacteria</taxon>
        <taxon>Pseudomonadati</taxon>
        <taxon>Pseudomonadota</taxon>
        <taxon>Alphaproteobacteria</taxon>
        <taxon>Rhodobacterales</taxon>
        <taxon>Roseobacteraceae</taxon>
        <taxon>Rhodophyticola</taxon>
    </lineage>
</organism>
<sequence>MTGFLPKEVLDGLNAARKRDMKRRARRRVHVGENVYPILDYADEGFAVDAENAPNLRGLVDIYDGPQHLYQALIVASARDGDLMRYEYKRNTPAVHHAPVDFERTDTSPIALLTQG</sequence>
<dbReference type="Proteomes" id="UP000281343">
    <property type="component" value="Unassembled WGS sequence"/>
</dbReference>
<accession>A0A3L9YBQ5</accession>
<reference evidence="1 2" key="1">
    <citation type="submission" date="2018-10" db="EMBL/GenBank/DDBJ databases">
        <authorList>
            <person name="Jung H.S."/>
            <person name="Jeon C.O."/>
        </authorList>
    </citation>
    <scope>NUCLEOTIDE SEQUENCE [LARGE SCALE GENOMIC DNA]</scope>
    <source>
        <strain evidence="1 2">MA-7-27</strain>
    </source>
</reference>
<dbReference type="EMBL" id="RCNT01000001">
    <property type="protein sequence ID" value="RMA43436.1"/>
    <property type="molecule type" value="Genomic_DNA"/>
</dbReference>
<dbReference type="OrthoDB" id="7658488at2"/>
<protein>
    <submittedName>
        <fullName evidence="1">Uncharacterized protein</fullName>
    </submittedName>
</protein>
<gene>
    <name evidence="1" type="ORF">D9R08_00335</name>
</gene>
<proteinExistence type="predicted"/>
<dbReference type="AlphaFoldDB" id="A0A3L9YBQ5"/>
<dbReference type="RefSeq" id="WP_121896029.1">
    <property type="nucleotide sequence ID" value="NZ_RCNT01000001.1"/>
</dbReference>
<name>A0A3L9YBQ5_9RHOB</name>